<comment type="caution">
    <text evidence="2">The sequence shown here is derived from an EMBL/GenBank/DDBJ whole genome shotgun (WGS) entry which is preliminary data.</text>
</comment>
<name>A0A117MMN9_9ACTN</name>
<evidence type="ECO:0000313" key="2">
    <source>
        <dbReference type="EMBL" id="KUL25839.1"/>
    </source>
</evidence>
<dbReference type="SUPFAM" id="SSF51110">
    <property type="entry name" value="alpha-D-mannose-specific plant lectins"/>
    <property type="match status" value="1"/>
</dbReference>
<dbReference type="GO" id="GO:0004553">
    <property type="term" value="F:hydrolase activity, hydrolyzing O-glycosyl compounds"/>
    <property type="evidence" value="ECO:0007669"/>
    <property type="project" value="TreeGrafter"/>
</dbReference>
<dbReference type="Proteomes" id="UP000053244">
    <property type="component" value="Unassembled WGS sequence"/>
</dbReference>
<dbReference type="InterPro" id="IPR017853">
    <property type="entry name" value="GH"/>
</dbReference>
<keyword evidence="3" id="KW-1185">Reference proteome</keyword>
<dbReference type="SMART" id="SM00108">
    <property type="entry name" value="B_lectin"/>
    <property type="match status" value="1"/>
</dbReference>
<proteinExistence type="predicted"/>
<feature type="domain" description="Bulb-type lectin" evidence="1">
    <location>
        <begin position="401"/>
        <end position="512"/>
    </location>
</feature>
<protein>
    <recommendedName>
        <fullName evidence="1">Bulb-type lectin domain-containing protein</fullName>
    </recommendedName>
</protein>
<dbReference type="AlphaFoldDB" id="A0A117MMN9"/>
<dbReference type="InterPro" id="IPR036426">
    <property type="entry name" value="Bulb-type_lectin_dom_sf"/>
</dbReference>
<dbReference type="Gene3D" id="2.90.10.10">
    <property type="entry name" value="Bulb-type lectin domain"/>
    <property type="match status" value="2"/>
</dbReference>
<dbReference type="PANTHER" id="PTHR12631">
    <property type="entry name" value="ALPHA-L-IDURONIDASE"/>
    <property type="match status" value="1"/>
</dbReference>
<dbReference type="InterPro" id="IPR001480">
    <property type="entry name" value="Bulb-type_lectin_dom"/>
</dbReference>
<reference evidence="2 3" key="1">
    <citation type="submission" date="2015-10" db="EMBL/GenBank/DDBJ databases">
        <authorList>
            <person name="Gilbert D.G."/>
        </authorList>
    </citation>
    <scope>NUCLEOTIDE SEQUENCE [LARGE SCALE GENOMIC DNA]</scope>
    <source>
        <strain evidence="2 3">NRRL B-16712</strain>
    </source>
</reference>
<dbReference type="PROSITE" id="PS50927">
    <property type="entry name" value="BULB_LECTIN"/>
    <property type="match status" value="1"/>
</dbReference>
<dbReference type="InterPro" id="IPR051923">
    <property type="entry name" value="Glycosyl_Hydrolase_39"/>
</dbReference>
<dbReference type="OrthoDB" id="9802522at2"/>
<gene>
    <name evidence="2" type="ORF">ADL15_39725</name>
</gene>
<organism evidence="2 3">
    <name type="scientific">Actinoplanes awajinensis subsp. mycoplanecinus</name>
    <dbReference type="NCBI Taxonomy" id="135947"/>
    <lineage>
        <taxon>Bacteria</taxon>
        <taxon>Bacillati</taxon>
        <taxon>Actinomycetota</taxon>
        <taxon>Actinomycetes</taxon>
        <taxon>Micromonosporales</taxon>
        <taxon>Micromonosporaceae</taxon>
        <taxon>Actinoplanes</taxon>
    </lineage>
</organism>
<sequence>MASAAHLGRLAAHIVLPVLGLLFNGIPAAPTGADQASVAPSYVFTSDDVGFADGGGRDNVVDRITAMDEYLGDKKPLLRLDLFWDAVQQCATCAPDWSDLDPRVDAAYERGARVLLVLDYSAPWANGNRKPSYFPTDDDAWSDIVDAAVLHFGPKVQAYEVWNEPNITHFGNYGDNSVATRAGRYWELIRIAYQRVKGRCPQCTVLAGGSAGGDAVTTGSAMRNDNEARDWLEWAYQHGMGGYFDAVAYHPYPDWTGGHLPSYAITPCTAGTWYRYWSGFGPDDPDCGGLAALRAVMVSHGDAGKKIWATEFGFPTTGSRTPQSVERVRDAIEEGVRMWRSRPYTGPMVIYSFQDAPRSHPTCRADPADGECHFGLRDINGNPKEPLYTDVGTALRGDPCRAALSPGRSLFRGAALCSADGRYWLWMQAYGNLVLYRITAAGRTPLWVMGALRGYRLANHDGGLVLYDHADQVLWASGTAGSRASTLWMQDDGNLVLYRDEDATVIWASGTR</sequence>
<accession>A0A117MMN9</accession>
<dbReference type="PANTHER" id="PTHR12631:SF10">
    <property type="entry name" value="BETA-XYLOSIDASE-LIKE PROTEIN-RELATED"/>
    <property type="match status" value="1"/>
</dbReference>
<evidence type="ECO:0000313" key="3">
    <source>
        <dbReference type="Proteomes" id="UP000053244"/>
    </source>
</evidence>
<evidence type="ECO:0000259" key="1">
    <source>
        <dbReference type="PROSITE" id="PS50927"/>
    </source>
</evidence>
<dbReference type="Gene3D" id="3.20.20.80">
    <property type="entry name" value="Glycosidases"/>
    <property type="match status" value="1"/>
</dbReference>
<dbReference type="EMBL" id="LLZH01000310">
    <property type="protein sequence ID" value="KUL25839.1"/>
    <property type="molecule type" value="Genomic_DNA"/>
</dbReference>
<dbReference type="SUPFAM" id="SSF51445">
    <property type="entry name" value="(Trans)glycosidases"/>
    <property type="match status" value="1"/>
</dbReference>
<dbReference type="RefSeq" id="WP_067702934.1">
    <property type="nucleotide sequence ID" value="NZ_LLZH01000310.1"/>
</dbReference>